<evidence type="ECO:0000256" key="3">
    <source>
        <dbReference type="ARBA" id="ARBA00022989"/>
    </source>
</evidence>
<evidence type="ECO:0000313" key="7">
    <source>
        <dbReference type="Proteomes" id="UP001526426"/>
    </source>
</evidence>
<gene>
    <name evidence="6" type="ORF">K4A83_01805</name>
</gene>
<accession>A0ABT3L0K4</accession>
<dbReference type="InterPro" id="IPR010652">
    <property type="entry name" value="DUF1232"/>
</dbReference>
<comment type="caution">
    <text evidence="6">The sequence shown here is derived from an EMBL/GenBank/DDBJ whole genome shotgun (WGS) entry which is preliminary data.</text>
</comment>
<dbReference type="EMBL" id="JAIHOM010000006">
    <property type="protein sequence ID" value="MCW6035010.1"/>
    <property type="molecule type" value="Genomic_DNA"/>
</dbReference>
<evidence type="ECO:0000256" key="1">
    <source>
        <dbReference type="ARBA" id="ARBA00004127"/>
    </source>
</evidence>
<keyword evidence="2" id="KW-0812">Transmembrane</keyword>
<dbReference type="Pfam" id="PF06803">
    <property type="entry name" value="DUF1232"/>
    <property type="match status" value="1"/>
</dbReference>
<keyword evidence="3" id="KW-1133">Transmembrane helix</keyword>
<proteinExistence type="predicted"/>
<keyword evidence="7" id="KW-1185">Reference proteome</keyword>
<protein>
    <submittedName>
        <fullName evidence="6">DUF1232 domain-containing protein</fullName>
    </submittedName>
</protein>
<evidence type="ECO:0000313" key="6">
    <source>
        <dbReference type="EMBL" id="MCW6035010.1"/>
    </source>
</evidence>
<comment type="subcellular location">
    <subcellularLocation>
        <location evidence="1">Endomembrane system</location>
        <topology evidence="1">Multi-pass membrane protein</topology>
    </subcellularLocation>
</comment>
<evidence type="ECO:0000256" key="4">
    <source>
        <dbReference type="ARBA" id="ARBA00023136"/>
    </source>
</evidence>
<evidence type="ECO:0000259" key="5">
    <source>
        <dbReference type="Pfam" id="PF06803"/>
    </source>
</evidence>
<evidence type="ECO:0000256" key="2">
    <source>
        <dbReference type="ARBA" id="ARBA00022692"/>
    </source>
</evidence>
<dbReference type="RefSeq" id="WP_265262671.1">
    <property type="nucleotide sequence ID" value="NZ_JAIHOM010000006.1"/>
</dbReference>
<name>A0ABT3L0K4_9CYAN</name>
<organism evidence="6 7">
    <name type="scientific">Spirulina subsalsa FACHB-351</name>
    <dbReference type="NCBI Taxonomy" id="234711"/>
    <lineage>
        <taxon>Bacteria</taxon>
        <taxon>Bacillati</taxon>
        <taxon>Cyanobacteriota</taxon>
        <taxon>Cyanophyceae</taxon>
        <taxon>Spirulinales</taxon>
        <taxon>Spirulinaceae</taxon>
        <taxon>Spirulina</taxon>
    </lineage>
</organism>
<sequence>MGEALRVKTAYRWYRQTLHNPQYRWWLILGSLLYLISPLDLSPDVIPLLGQIDDLVLLTILFTEVSQLITDALRPRPLEPLRRDDDPRAINTVDVDAVTVQDD</sequence>
<feature type="domain" description="DUF1232" evidence="5">
    <location>
        <begin position="24"/>
        <end position="59"/>
    </location>
</feature>
<keyword evidence="4" id="KW-0472">Membrane</keyword>
<dbReference type="Proteomes" id="UP001526426">
    <property type="component" value="Unassembled WGS sequence"/>
</dbReference>
<reference evidence="6 7" key="1">
    <citation type="submission" date="2021-08" db="EMBL/GenBank/DDBJ databases">
        <title>Draft genome sequence of Spirulina subsalsa with high tolerance to salinity and hype-accumulation of phycocyanin.</title>
        <authorList>
            <person name="Pei H."/>
            <person name="Jiang L."/>
        </authorList>
    </citation>
    <scope>NUCLEOTIDE SEQUENCE [LARGE SCALE GENOMIC DNA]</scope>
    <source>
        <strain evidence="6 7">FACHB-351</strain>
    </source>
</reference>